<reference evidence="10 11" key="1">
    <citation type="submission" date="2024-11" db="EMBL/GenBank/DDBJ databases">
        <title>Chromosome-level genome assembly of the freshwater bivalve Anodonta woodiana.</title>
        <authorList>
            <person name="Chen X."/>
        </authorList>
    </citation>
    <scope>NUCLEOTIDE SEQUENCE [LARGE SCALE GENOMIC DNA]</scope>
    <source>
        <strain evidence="10">MN2024</strain>
        <tissue evidence="10">Gills</tissue>
    </source>
</reference>
<evidence type="ECO:0000256" key="8">
    <source>
        <dbReference type="ARBA" id="ARBA00031345"/>
    </source>
</evidence>
<sequence>MDYSKFLDDNFDVKVWVNGAFQSNKEPNVSKDQYATTLVMKLQMFIQEVNNVIEEASQQAIQNLPRVMREIDAVKQEAALLQEQMRMVKQDIEKVEKDTSQSMQMLLKLDAIKSRMTEAAEALREADNWTTLSADVEDVFQSQDIQAITTKLAGMQQSLQMLVDTPDYMERCQHLEKLKNRLEAMLSPQVVAAFNAQSVETAQMYRRMFESIDRLPQLYKYYHKCNKNVLLQSWKDIINSNADQTLVEWLNALYDHLLSAWHSQVKWCSQVFSDPVLVVCHLVSESLTSLEPSIASCMTTFISQRGETLKSLIELKQISERFCKSIEAAVIEPQIKGSVEHCAVVEMLLLTVYAPYRSYLAKYKTLEEVVLSMELNNIKLDHEEVFETVQLLSQSVSKLFNVANQANERCLKLSNGCSYVFLLEALKLYFCSYCREYRRVLVNIREKCKLSVQDGDLEDWSNFQHSLRIIQTCGDLIMHIDEFDSSIIMNIMKSVGHLTTLSPSGDTKLLLRAKASLFLDQRSDIEALEALVTKLHEGDTPTVLTECKEEMCRLSEEVHKFAFDIVFAQLKGHLTNLSNMEIWTSKSAGGALTSDLPTFSLSPQEYITKIGQYMMTLPQHLDPFMLQDNPAVIVALKHGKLPYTDEAEIHEHPADLWLKSIAHGTMHLYCEEILKILELTAHGNKQLLTDIDYLCNVLDDLGLSESESLKNIGQLLKASPEDYHDVAEHMPQRFANAVRSMRKIYA</sequence>
<dbReference type="GO" id="GO:0000139">
    <property type="term" value="C:Golgi membrane"/>
    <property type="evidence" value="ECO:0007669"/>
    <property type="project" value="UniProtKB-SubCell"/>
</dbReference>
<name>A0ABD3VFH5_SINWO</name>
<dbReference type="EMBL" id="JBJQND010000012">
    <property type="protein sequence ID" value="KAL3859773.1"/>
    <property type="molecule type" value="Genomic_DNA"/>
</dbReference>
<comment type="caution">
    <text evidence="10">The sequence shown here is derived from an EMBL/GenBank/DDBJ whole genome shotgun (WGS) entry which is preliminary data.</text>
</comment>
<evidence type="ECO:0000256" key="7">
    <source>
        <dbReference type="ARBA" id="ARBA00023136"/>
    </source>
</evidence>
<dbReference type="Proteomes" id="UP001634394">
    <property type="component" value="Unassembled WGS sequence"/>
</dbReference>
<accession>A0ABD3VFH5</accession>
<evidence type="ECO:0000256" key="1">
    <source>
        <dbReference type="ARBA" id="ARBA00004395"/>
    </source>
</evidence>
<keyword evidence="6" id="KW-0333">Golgi apparatus</keyword>
<dbReference type="PANTHER" id="PTHR21443">
    <property type="entry name" value="CONSERVED OLIGOMERIC GOLGI COMPLEX COMPONENT 7"/>
    <property type="match status" value="1"/>
</dbReference>
<keyword evidence="9" id="KW-0175">Coiled coil</keyword>
<dbReference type="InterPro" id="IPR019335">
    <property type="entry name" value="COG7"/>
</dbReference>
<organism evidence="10 11">
    <name type="scientific">Sinanodonta woodiana</name>
    <name type="common">Chinese pond mussel</name>
    <name type="synonym">Anodonta woodiana</name>
    <dbReference type="NCBI Taxonomy" id="1069815"/>
    <lineage>
        <taxon>Eukaryota</taxon>
        <taxon>Metazoa</taxon>
        <taxon>Spiralia</taxon>
        <taxon>Lophotrochozoa</taxon>
        <taxon>Mollusca</taxon>
        <taxon>Bivalvia</taxon>
        <taxon>Autobranchia</taxon>
        <taxon>Heteroconchia</taxon>
        <taxon>Palaeoheterodonta</taxon>
        <taxon>Unionida</taxon>
        <taxon>Unionoidea</taxon>
        <taxon>Unionidae</taxon>
        <taxon>Unioninae</taxon>
        <taxon>Sinanodonta</taxon>
    </lineage>
</organism>
<evidence type="ECO:0000313" key="10">
    <source>
        <dbReference type="EMBL" id="KAL3859773.1"/>
    </source>
</evidence>
<evidence type="ECO:0000256" key="9">
    <source>
        <dbReference type="SAM" id="Coils"/>
    </source>
</evidence>
<evidence type="ECO:0000256" key="5">
    <source>
        <dbReference type="ARBA" id="ARBA00022927"/>
    </source>
</evidence>
<dbReference type="GO" id="GO:0015031">
    <property type="term" value="P:protein transport"/>
    <property type="evidence" value="ECO:0007669"/>
    <property type="project" value="UniProtKB-KW"/>
</dbReference>
<evidence type="ECO:0000256" key="6">
    <source>
        <dbReference type="ARBA" id="ARBA00023034"/>
    </source>
</evidence>
<protein>
    <recommendedName>
        <fullName evidence="3">Conserved oligomeric Golgi complex subunit 7</fullName>
    </recommendedName>
    <alternativeName>
        <fullName evidence="8">Component of oligomeric Golgi complex 7</fullName>
    </alternativeName>
</protein>
<evidence type="ECO:0000256" key="4">
    <source>
        <dbReference type="ARBA" id="ARBA00022448"/>
    </source>
</evidence>
<keyword evidence="4" id="KW-0813">Transport</keyword>
<dbReference type="Pfam" id="PF10191">
    <property type="entry name" value="COG7"/>
    <property type="match status" value="1"/>
</dbReference>
<comment type="similarity">
    <text evidence="2">Belongs to the COG7 family.</text>
</comment>
<dbReference type="PANTHER" id="PTHR21443:SF0">
    <property type="entry name" value="CONSERVED OLIGOMERIC GOLGI COMPLEX SUBUNIT 7"/>
    <property type="match status" value="1"/>
</dbReference>
<evidence type="ECO:0000256" key="3">
    <source>
        <dbReference type="ARBA" id="ARBA00020984"/>
    </source>
</evidence>
<dbReference type="AlphaFoldDB" id="A0ABD3VFH5"/>
<evidence type="ECO:0000313" key="11">
    <source>
        <dbReference type="Proteomes" id="UP001634394"/>
    </source>
</evidence>
<keyword evidence="7" id="KW-0472">Membrane</keyword>
<keyword evidence="11" id="KW-1185">Reference proteome</keyword>
<evidence type="ECO:0000256" key="2">
    <source>
        <dbReference type="ARBA" id="ARBA00005831"/>
    </source>
</evidence>
<keyword evidence="5" id="KW-0653">Protein transport</keyword>
<proteinExistence type="inferred from homology"/>
<comment type="subcellular location">
    <subcellularLocation>
        <location evidence="1">Golgi apparatus membrane</location>
        <topology evidence="1">Peripheral membrane protein</topology>
    </subcellularLocation>
</comment>
<gene>
    <name evidence="10" type="ORF">ACJMK2_009967</name>
</gene>
<feature type="coiled-coil region" evidence="9">
    <location>
        <begin position="64"/>
        <end position="98"/>
    </location>
</feature>